<dbReference type="Proteomes" id="UP000323000">
    <property type="component" value="Chromosome 12"/>
</dbReference>
<dbReference type="OrthoDB" id="1045822at2759"/>
<sequence>MMANLAQVAGVNALGLVNMIISSARTATTQRRNCEQLAEHVKIIGNLLEKLRSTDLMMRLPAIKEPLDCLEEALKRALELVESCREKSYLYMLAMGWSVVYQFRQVQTEIDRYLRLVPLISLVHEFRMQNLKEGLQAIEDDQRQYSLDEEDVEAQSVILKPDRSKKDANILENSLSRKYPEVGFYEALQEEKEKLHIELQRSRTNKDVKQCQLIEHLIDVTENVVNELPGKNVKKLVVNEPAYVISGYVTNAKSGYGELGLKHEEQVQSQWQTDLFDCCEEPCLSLKTCVYPCGIFSRIANAVSKGKISRERAIYNAMAYFLFCGCCCYTACIRIKLRETFNIEGGACDDFLTHLMCCCCALVQEWRELELRGFEGCQGRKMIPPPYQYMKP</sequence>
<feature type="domain" description="MCAfunc" evidence="1">
    <location>
        <begin position="16"/>
        <end position="161"/>
    </location>
</feature>
<dbReference type="InterPro" id="IPR006461">
    <property type="entry name" value="PLAC_motif_containing"/>
</dbReference>
<dbReference type="NCBIfam" id="TIGR01571">
    <property type="entry name" value="A_thal_Cys_rich"/>
    <property type="match status" value="1"/>
</dbReference>
<dbReference type="EMBL" id="VAHF01000012">
    <property type="protein sequence ID" value="TXG50085.1"/>
    <property type="molecule type" value="Genomic_DNA"/>
</dbReference>
<dbReference type="GO" id="GO:0007166">
    <property type="term" value="P:cell surface receptor signaling pathway"/>
    <property type="evidence" value="ECO:0007669"/>
    <property type="project" value="InterPro"/>
</dbReference>
<keyword evidence="3" id="KW-1185">Reference proteome</keyword>
<dbReference type="Gene3D" id="1.20.930.20">
    <property type="entry name" value="Adaptor protein Cbl, N-terminal domain"/>
    <property type="match status" value="1"/>
</dbReference>
<comment type="caution">
    <text evidence="2">The sequence shown here is derived from an EMBL/GenBank/DDBJ whole genome shotgun (WGS) entry which is preliminary data.</text>
</comment>
<dbReference type="Pfam" id="PF04749">
    <property type="entry name" value="PLAC8"/>
    <property type="match status" value="1"/>
</dbReference>
<organism evidence="2 3">
    <name type="scientific">Acer yangbiense</name>
    <dbReference type="NCBI Taxonomy" id="1000413"/>
    <lineage>
        <taxon>Eukaryota</taxon>
        <taxon>Viridiplantae</taxon>
        <taxon>Streptophyta</taxon>
        <taxon>Embryophyta</taxon>
        <taxon>Tracheophyta</taxon>
        <taxon>Spermatophyta</taxon>
        <taxon>Magnoliopsida</taxon>
        <taxon>eudicotyledons</taxon>
        <taxon>Gunneridae</taxon>
        <taxon>Pentapetalae</taxon>
        <taxon>rosids</taxon>
        <taxon>malvids</taxon>
        <taxon>Sapindales</taxon>
        <taxon>Sapindaceae</taxon>
        <taxon>Hippocastanoideae</taxon>
        <taxon>Acereae</taxon>
        <taxon>Acer</taxon>
    </lineage>
</organism>
<evidence type="ECO:0000313" key="2">
    <source>
        <dbReference type="EMBL" id="TXG50085.1"/>
    </source>
</evidence>
<dbReference type="InterPro" id="IPR045766">
    <property type="entry name" value="MCAfunc"/>
</dbReference>
<dbReference type="Pfam" id="PF19584">
    <property type="entry name" value="MCAfunc"/>
    <property type="match status" value="1"/>
</dbReference>
<dbReference type="PANTHER" id="PTHR46604">
    <property type="entry name" value="PROTEIN MID1-COMPLEMENTING ACTIVITY 1"/>
    <property type="match status" value="1"/>
</dbReference>
<dbReference type="AlphaFoldDB" id="A0A5C7H013"/>
<reference evidence="3" key="1">
    <citation type="journal article" date="2019" name="Gigascience">
        <title>De novo genome assembly of the endangered Acer yangbiense, a plant species with extremely small populations endemic to Yunnan Province, China.</title>
        <authorList>
            <person name="Yang J."/>
            <person name="Wariss H.M."/>
            <person name="Tao L."/>
            <person name="Zhang R."/>
            <person name="Yun Q."/>
            <person name="Hollingsworth P."/>
            <person name="Dao Z."/>
            <person name="Luo G."/>
            <person name="Guo H."/>
            <person name="Ma Y."/>
            <person name="Sun W."/>
        </authorList>
    </citation>
    <scope>NUCLEOTIDE SEQUENCE [LARGE SCALE GENOMIC DNA]</scope>
    <source>
        <strain evidence="3">cv. Malutang</strain>
    </source>
</reference>
<dbReference type="PANTHER" id="PTHR46604:SF2">
    <property type="entry name" value="MCAFUNC DOMAIN-CONTAINING PROTEIN"/>
    <property type="match status" value="1"/>
</dbReference>
<protein>
    <recommendedName>
        <fullName evidence="1">MCAfunc domain-containing protein</fullName>
    </recommendedName>
</protein>
<gene>
    <name evidence="2" type="ORF">EZV62_025960</name>
</gene>
<name>A0A5C7H013_9ROSI</name>
<accession>A0A5C7H013</accession>
<proteinExistence type="predicted"/>
<evidence type="ECO:0000313" key="3">
    <source>
        <dbReference type="Proteomes" id="UP000323000"/>
    </source>
</evidence>
<evidence type="ECO:0000259" key="1">
    <source>
        <dbReference type="Pfam" id="PF19584"/>
    </source>
</evidence>
<dbReference type="InterPro" id="IPR036537">
    <property type="entry name" value="Adaptor_Cbl_N_dom_sf"/>
</dbReference>
<dbReference type="CDD" id="cd21037">
    <property type="entry name" value="MLKL_NTD"/>
    <property type="match status" value="1"/>
</dbReference>
<dbReference type="InterPro" id="IPR059179">
    <property type="entry name" value="MLKL-like_MCAfunc"/>
</dbReference>